<dbReference type="RefSeq" id="WP_015717452.1">
    <property type="nucleotide sequence ID" value="NZ_PELP01000042.1"/>
</dbReference>
<comment type="similarity">
    <text evidence="2 10">Belongs to the HsdR family.</text>
</comment>
<comment type="catalytic activity">
    <reaction evidence="1 10">
        <text>Endonucleolytic cleavage of DNA to give random double-stranded fragments with terminal 5'-phosphates, ATP is simultaneously hydrolyzed.</text>
        <dbReference type="EC" id="3.1.21.3"/>
    </reaction>
</comment>
<dbReference type="InterPro" id="IPR055180">
    <property type="entry name" value="HsdR_RecA-like_helicase_dom_2"/>
</dbReference>
<evidence type="ECO:0000256" key="8">
    <source>
        <dbReference type="ARBA" id="ARBA00022840"/>
    </source>
</evidence>
<dbReference type="SMART" id="SM00487">
    <property type="entry name" value="DEXDc"/>
    <property type="match status" value="1"/>
</dbReference>
<evidence type="ECO:0000256" key="9">
    <source>
        <dbReference type="ARBA" id="ARBA00023125"/>
    </source>
</evidence>
<dbReference type="Gene3D" id="3.40.50.300">
    <property type="entry name" value="P-loop containing nucleotide triphosphate hydrolases"/>
    <property type="match status" value="3"/>
</dbReference>
<dbReference type="Pfam" id="PF18766">
    <property type="entry name" value="SWI2_SNF2"/>
    <property type="match status" value="1"/>
</dbReference>
<keyword evidence="9 10" id="KW-0238">DNA-binding</keyword>
<dbReference type="InterPro" id="IPR014001">
    <property type="entry name" value="Helicase_ATP-bd"/>
</dbReference>
<keyword evidence="5 10" id="KW-0680">Restriction system</keyword>
<keyword evidence="7 10" id="KW-0378">Hydrolase</keyword>
<evidence type="ECO:0000256" key="10">
    <source>
        <dbReference type="RuleBase" id="RU364115"/>
    </source>
</evidence>
<dbReference type="CDD" id="cd22332">
    <property type="entry name" value="HsdR_N"/>
    <property type="match status" value="1"/>
</dbReference>
<dbReference type="InterPro" id="IPR004473">
    <property type="entry name" value="Restrct_endonuc_typeI_HsdR"/>
</dbReference>
<feature type="coiled-coil region" evidence="11">
    <location>
        <begin position="852"/>
        <end position="886"/>
    </location>
</feature>
<comment type="subunit">
    <text evidence="10">The type I restriction/modification system is composed of three polypeptides R, M and S.</text>
</comment>
<dbReference type="GO" id="GO:0009035">
    <property type="term" value="F:type I site-specific deoxyribonuclease activity"/>
    <property type="evidence" value="ECO:0007669"/>
    <property type="project" value="UniProtKB-EC"/>
</dbReference>
<keyword evidence="11" id="KW-0175">Coiled coil</keyword>
<evidence type="ECO:0000259" key="12">
    <source>
        <dbReference type="PROSITE" id="PS51192"/>
    </source>
</evidence>
<dbReference type="PANTHER" id="PTHR30195:SF15">
    <property type="entry name" value="TYPE I RESTRICTION ENZYME HINDI ENDONUCLEASE SUBUNIT"/>
    <property type="match status" value="1"/>
</dbReference>
<dbReference type="Gene3D" id="3.90.1570.50">
    <property type="match status" value="1"/>
</dbReference>
<accession>A0A430RGS9</accession>
<keyword evidence="3" id="KW-0540">Nuclease</keyword>
<keyword evidence="4 10" id="KW-0547">Nucleotide-binding</keyword>
<dbReference type="GO" id="GO:0005524">
    <property type="term" value="F:ATP binding"/>
    <property type="evidence" value="ECO:0007669"/>
    <property type="project" value="UniProtKB-KW"/>
</dbReference>
<dbReference type="NCBIfam" id="TIGR00348">
    <property type="entry name" value="hsdR"/>
    <property type="match status" value="1"/>
</dbReference>
<keyword evidence="6" id="KW-0255">Endonuclease</keyword>
<evidence type="ECO:0000256" key="4">
    <source>
        <dbReference type="ARBA" id="ARBA00022741"/>
    </source>
</evidence>
<sequence>MGLSSERGGVQNPLIRYAREAGWEYIPPEEALRLRGGEAKPFLHPVLVEQLQRLNPGVVTNATKAEEVIRRLLSIRADIEGNYEAWEYLKGLKTVFVEAERRERNLRLLDPENLERNRFHVTDEFSFQSGAHRIRADVVFLVNGIPVLIVETKAATRLEGIAEAFDQIRRYHQEAPDLMAQAQLFALTQLVQFFYGATWSLSRKTLFNWREDVGANRDSPVLLNFETLVKSFVAPRRVLRVLTEYILFARKDGELSKVILRPHQMRAVERVLGRARDPEKRRGLIWHTQGSGKTYTMLTVARRLIETPEFQNPTVLLIVDRNELEQQLFQNLEAIGFGHVHLATSKHHLRDLLQRDTRGLIVSMIHKFDDMPANLCTRRNVFVLVDEAHRSTGGDLGNYLMGALPNATFIGFTGTPIDKTAHGKGTFKTFGGDDPQGYLDKYSIRESIEDGTTVPLHYQLAPNDLRADREAMEREFWAVAELEGVADVEEINRVLDRAVTLTNMLKNRDRVEKIAAFVADHFKNYVQPMGYKAFLVAADREACVFYKEALDRHLPPEWSAVVISAGNNDPPHLKRHHLSEEEERRLRQAFRKPGENPQIFIVTEKLLTGYDAPILYCMYLDKPMRDHVLLQAIARVNRPYESEEGQRKTTGLILDFVGIFEDLERALAFDSQDVSGVVQGLEVLQARFQRLMEEARAEYLTLTAGKEGDEAIEVVLEHFRDKERRETLYRFFRELQELYEILSPDPFLRPYLDDYQRMVEMYRLLRAAYEPHVPVDKSFLRKTAEIVQRYSRTDAVHPPKATYEIGPAALMALLQDEKPETVRVFNLLKELRRLVDEEGRAAPYLLSIGERAEEIRRRFEERQVESQEALRELEELVKQLNQAHAERASSSLSPQAFAVEWWLRTHRVDPQQAAQVAREMEAAFAEYPHWRTSRKQEGDLRTRLYEGLLKIGVSEVVAWADAILNLLRRAAQ</sequence>
<evidence type="ECO:0000256" key="2">
    <source>
        <dbReference type="ARBA" id="ARBA00008598"/>
    </source>
</evidence>
<dbReference type="Proteomes" id="UP000286734">
    <property type="component" value="Unassembled WGS sequence"/>
</dbReference>
<comment type="function">
    <text evidence="10">Subunit R is required for both nuclease and ATPase activities, but not for modification.</text>
</comment>
<feature type="domain" description="Helicase ATP-binding" evidence="12">
    <location>
        <begin position="274"/>
        <end position="434"/>
    </location>
</feature>
<evidence type="ECO:0000256" key="7">
    <source>
        <dbReference type="ARBA" id="ARBA00022801"/>
    </source>
</evidence>
<evidence type="ECO:0000256" key="1">
    <source>
        <dbReference type="ARBA" id="ARBA00000851"/>
    </source>
</evidence>
<dbReference type="InterPro" id="IPR040980">
    <property type="entry name" value="SWI2_SNF2"/>
</dbReference>
<evidence type="ECO:0000256" key="5">
    <source>
        <dbReference type="ARBA" id="ARBA00022747"/>
    </source>
</evidence>
<dbReference type="InterPro" id="IPR027417">
    <property type="entry name" value="P-loop_NTPase"/>
</dbReference>
<evidence type="ECO:0000256" key="11">
    <source>
        <dbReference type="SAM" id="Coils"/>
    </source>
</evidence>
<dbReference type="GO" id="GO:0003677">
    <property type="term" value="F:DNA binding"/>
    <property type="evidence" value="ECO:0007669"/>
    <property type="project" value="UniProtKB-KW"/>
</dbReference>
<evidence type="ECO:0000313" key="13">
    <source>
        <dbReference type="EMBL" id="RTH07239.1"/>
    </source>
</evidence>
<evidence type="ECO:0000256" key="6">
    <source>
        <dbReference type="ARBA" id="ARBA00022759"/>
    </source>
</evidence>
<dbReference type="CDD" id="cd18030">
    <property type="entry name" value="DEXHc_RE_I_HsdR"/>
    <property type="match status" value="1"/>
</dbReference>
<dbReference type="InterPro" id="IPR007409">
    <property type="entry name" value="Restrct_endonuc_type1_HsdR_N"/>
</dbReference>
<dbReference type="Pfam" id="PF22679">
    <property type="entry name" value="T1R_D3-like"/>
    <property type="match status" value="1"/>
</dbReference>
<dbReference type="EMBL" id="PELP01000042">
    <property type="protein sequence ID" value="RTH07239.1"/>
    <property type="molecule type" value="Genomic_DNA"/>
</dbReference>
<dbReference type="SUPFAM" id="SSF52540">
    <property type="entry name" value="P-loop containing nucleoside triphosphate hydrolases"/>
    <property type="match status" value="1"/>
</dbReference>
<dbReference type="InterPro" id="IPR051268">
    <property type="entry name" value="Type-I_R_enzyme_R_subunit"/>
</dbReference>
<evidence type="ECO:0000313" key="14">
    <source>
        <dbReference type="Proteomes" id="UP000286734"/>
    </source>
</evidence>
<dbReference type="CDD" id="cd18800">
    <property type="entry name" value="SF2_C_EcoR124I-like"/>
    <property type="match status" value="1"/>
</dbReference>
<dbReference type="PANTHER" id="PTHR30195">
    <property type="entry name" value="TYPE I SITE-SPECIFIC DEOXYRIBONUCLEASE PROTEIN SUBUNIT M AND R"/>
    <property type="match status" value="1"/>
</dbReference>
<proteinExistence type="inferred from homology"/>
<keyword evidence="8 10" id="KW-0067">ATP-binding</keyword>
<gene>
    <name evidence="13" type="ORF">CSW47_02045</name>
</gene>
<evidence type="ECO:0000256" key="3">
    <source>
        <dbReference type="ARBA" id="ARBA00022722"/>
    </source>
</evidence>
<dbReference type="AlphaFoldDB" id="A0A430RGS9"/>
<dbReference type="EC" id="3.1.21.3" evidence="10"/>
<dbReference type="GO" id="GO:0009307">
    <property type="term" value="P:DNA restriction-modification system"/>
    <property type="evidence" value="ECO:0007669"/>
    <property type="project" value="UniProtKB-KW"/>
</dbReference>
<protein>
    <recommendedName>
        <fullName evidence="10">Type I restriction enzyme endonuclease subunit</fullName>
        <shortName evidence="10">R protein</shortName>
        <ecNumber evidence="10">3.1.21.3</ecNumber>
    </recommendedName>
</protein>
<name>A0A430RGS9_THESC</name>
<dbReference type="Pfam" id="PF04313">
    <property type="entry name" value="HSDR_N"/>
    <property type="match status" value="1"/>
</dbReference>
<comment type="caution">
    <text evidence="13">The sequence shown here is derived from an EMBL/GenBank/DDBJ whole genome shotgun (WGS) entry which is preliminary data.</text>
</comment>
<reference evidence="13 14" key="1">
    <citation type="journal article" date="2019" name="Extremophiles">
        <title>Biogeography of thermophiles and predominance of Thermus scotoductus in domestic water heaters.</title>
        <authorList>
            <person name="Wilpiszeski R.L."/>
            <person name="Zhang Z."/>
            <person name="House C.H."/>
        </authorList>
    </citation>
    <scope>NUCLEOTIDE SEQUENCE [LARGE SCALE GENOMIC DNA]</scope>
    <source>
        <strain evidence="13 14">34_S34</strain>
    </source>
</reference>
<organism evidence="13 14">
    <name type="scientific">Thermus scotoductus</name>
    <dbReference type="NCBI Taxonomy" id="37636"/>
    <lineage>
        <taxon>Bacteria</taxon>
        <taxon>Thermotogati</taxon>
        <taxon>Deinococcota</taxon>
        <taxon>Deinococci</taxon>
        <taxon>Thermales</taxon>
        <taxon>Thermaceae</taxon>
        <taxon>Thermus</taxon>
    </lineage>
</organism>
<dbReference type="PROSITE" id="PS51192">
    <property type="entry name" value="HELICASE_ATP_BIND_1"/>
    <property type="match status" value="1"/>
</dbReference>